<accession>A0A1J7JBM7</accession>
<sequence length="122" mass="13886">MEKPLSKRWLDPDFSNGLPRSSHDSLGQLAVGWIVLALDVVASNLVPPSASEKTSIMPSICVRRLPKYDGMPSHRFTGTRILWVRIKRCLSLTTTCRLQQTNAVRHDIPLAYRWPRSPSFMR</sequence>
<organism evidence="1 2">
    <name type="scientific">Coniochaeta ligniaria NRRL 30616</name>
    <dbReference type="NCBI Taxonomy" id="1408157"/>
    <lineage>
        <taxon>Eukaryota</taxon>
        <taxon>Fungi</taxon>
        <taxon>Dikarya</taxon>
        <taxon>Ascomycota</taxon>
        <taxon>Pezizomycotina</taxon>
        <taxon>Sordariomycetes</taxon>
        <taxon>Sordariomycetidae</taxon>
        <taxon>Coniochaetales</taxon>
        <taxon>Coniochaetaceae</taxon>
        <taxon>Coniochaeta</taxon>
    </lineage>
</organism>
<protein>
    <submittedName>
        <fullName evidence="1">Uncharacterized protein</fullName>
    </submittedName>
</protein>
<dbReference type="AlphaFoldDB" id="A0A1J7JBM7"/>
<proteinExistence type="predicted"/>
<gene>
    <name evidence="1" type="ORF">CONLIGDRAFT_416314</name>
</gene>
<evidence type="ECO:0000313" key="1">
    <source>
        <dbReference type="EMBL" id="OIW27168.1"/>
    </source>
</evidence>
<name>A0A1J7JBM7_9PEZI</name>
<evidence type="ECO:0000313" key="2">
    <source>
        <dbReference type="Proteomes" id="UP000182658"/>
    </source>
</evidence>
<keyword evidence="2" id="KW-1185">Reference proteome</keyword>
<dbReference type="InParanoid" id="A0A1J7JBM7"/>
<dbReference type="Proteomes" id="UP000182658">
    <property type="component" value="Unassembled WGS sequence"/>
</dbReference>
<reference evidence="1 2" key="1">
    <citation type="submission" date="2016-10" db="EMBL/GenBank/DDBJ databases">
        <title>Draft genome sequence of Coniochaeta ligniaria NRRL30616, a lignocellulolytic fungus for bioabatement of inhibitors in plant biomass hydrolysates.</title>
        <authorList>
            <consortium name="DOE Joint Genome Institute"/>
            <person name="Jimenez D.J."/>
            <person name="Hector R.E."/>
            <person name="Riley R."/>
            <person name="Sun H."/>
            <person name="Grigoriev I.V."/>
            <person name="Van Elsas J.D."/>
            <person name="Nichols N.N."/>
        </authorList>
    </citation>
    <scope>NUCLEOTIDE SEQUENCE [LARGE SCALE GENOMIC DNA]</scope>
    <source>
        <strain evidence="1 2">NRRL 30616</strain>
    </source>
</reference>
<dbReference type="EMBL" id="KV875099">
    <property type="protein sequence ID" value="OIW27168.1"/>
    <property type="molecule type" value="Genomic_DNA"/>
</dbReference>